<dbReference type="Proteomes" id="UP000002668">
    <property type="component" value="Genome"/>
</dbReference>
<protein>
    <submittedName>
        <fullName evidence="2">Predicted protein</fullName>
    </submittedName>
</protein>
<evidence type="ECO:0000313" key="3">
    <source>
        <dbReference type="Proteomes" id="UP000002668"/>
    </source>
</evidence>
<dbReference type="AlphaFoldDB" id="E5AD66"/>
<dbReference type="GeneID" id="13290468"/>
<dbReference type="HOGENOM" id="CLU_2812882_0_0_1"/>
<dbReference type="VEuPathDB" id="FungiDB:LEMA_P012050.1"/>
<name>E5AD66_LEPMJ</name>
<dbReference type="InParanoid" id="E5AD66"/>
<dbReference type="EMBL" id="FP929139">
    <property type="protein sequence ID" value="CBY02418.1"/>
    <property type="molecule type" value="Genomic_DNA"/>
</dbReference>
<sequence>MNQKHERPISHKRPHSSAKVEVAENRDQISSMFTRREEMSKVVSPHCLHQYLWILDDQCIGRGGRNL</sequence>
<accession>E5AD66</accession>
<evidence type="ECO:0000313" key="2">
    <source>
        <dbReference type="EMBL" id="CBY02418.1"/>
    </source>
</evidence>
<keyword evidence="3" id="KW-1185">Reference proteome</keyword>
<reference evidence="3" key="1">
    <citation type="journal article" date="2011" name="Nat. Commun.">
        <title>Effector diversification within compartments of the Leptosphaeria maculans genome affected by Repeat-Induced Point mutations.</title>
        <authorList>
            <person name="Rouxel T."/>
            <person name="Grandaubert J."/>
            <person name="Hane J.K."/>
            <person name="Hoede C."/>
            <person name="van de Wouw A.P."/>
            <person name="Couloux A."/>
            <person name="Dominguez V."/>
            <person name="Anthouard V."/>
            <person name="Bally P."/>
            <person name="Bourras S."/>
            <person name="Cozijnsen A.J."/>
            <person name="Ciuffetti L.M."/>
            <person name="Degrave A."/>
            <person name="Dilmaghani A."/>
            <person name="Duret L."/>
            <person name="Fudal I."/>
            <person name="Goodwin S.B."/>
            <person name="Gout L."/>
            <person name="Glaser N."/>
            <person name="Linglin J."/>
            <person name="Kema G.H.J."/>
            <person name="Lapalu N."/>
            <person name="Lawrence C.B."/>
            <person name="May K."/>
            <person name="Meyer M."/>
            <person name="Ollivier B."/>
            <person name="Poulain J."/>
            <person name="Schoch C.L."/>
            <person name="Simon A."/>
            <person name="Spatafora J.W."/>
            <person name="Stachowiak A."/>
            <person name="Turgeon B.G."/>
            <person name="Tyler B.M."/>
            <person name="Vincent D."/>
            <person name="Weissenbach J."/>
            <person name="Amselem J."/>
            <person name="Quesneville H."/>
            <person name="Oliver R.P."/>
            <person name="Wincker P."/>
            <person name="Balesdent M.-H."/>
            <person name="Howlett B.J."/>
        </authorList>
    </citation>
    <scope>NUCLEOTIDE SEQUENCE [LARGE SCALE GENOMIC DNA]</scope>
    <source>
        <strain evidence="3">JN3 / isolate v23.1.3 / race Av1-4-5-6-7-8</strain>
    </source>
</reference>
<gene>
    <name evidence="2" type="ORF">LEMA_P012050.1</name>
</gene>
<evidence type="ECO:0000256" key="1">
    <source>
        <dbReference type="SAM" id="MobiDB-lite"/>
    </source>
</evidence>
<feature type="region of interest" description="Disordered" evidence="1">
    <location>
        <begin position="1"/>
        <end position="27"/>
    </location>
</feature>
<organism evidence="2 3">
    <name type="scientific">Leptosphaeria maculans (strain JN3 / isolate v23.1.3 / race Av1-4-5-6-7-8)</name>
    <name type="common">Blackleg fungus</name>
    <name type="synonym">Phoma lingam</name>
    <dbReference type="NCBI Taxonomy" id="985895"/>
    <lineage>
        <taxon>Eukaryota</taxon>
        <taxon>Fungi</taxon>
        <taxon>Dikarya</taxon>
        <taxon>Ascomycota</taxon>
        <taxon>Pezizomycotina</taxon>
        <taxon>Dothideomycetes</taxon>
        <taxon>Pleosporomycetidae</taxon>
        <taxon>Pleosporales</taxon>
        <taxon>Pleosporineae</taxon>
        <taxon>Leptosphaeriaceae</taxon>
        <taxon>Plenodomus</taxon>
        <taxon>Plenodomus lingam/Leptosphaeria maculans species complex</taxon>
    </lineage>
</organism>
<proteinExistence type="predicted"/>